<dbReference type="Proteomes" id="UP000198640">
    <property type="component" value="Unassembled WGS sequence"/>
</dbReference>
<proteinExistence type="predicted"/>
<name>A0A1H3PD28_9PROT</name>
<evidence type="ECO:0000313" key="2">
    <source>
        <dbReference type="Proteomes" id="UP000198640"/>
    </source>
</evidence>
<accession>A0A1H3PD28</accession>
<keyword evidence="2" id="KW-1185">Reference proteome</keyword>
<organism evidence="1 2">
    <name type="scientific">Nitrosomonas halophila</name>
    <dbReference type="NCBI Taxonomy" id="44576"/>
    <lineage>
        <taxon>Bacteria</taxon>
        <taxon>Pseudomonadati</taxon>
        <taxon>Pseudomonadota</taxon>
        <taxon>Betaproteobacteria</taxon>
        <taxon>Nitrosomonadales</taxon>
        <taxon>Nitrosomonadaceae</taxon>
        <taxon>Nitrosomonas</taxon>
    </lineage>
</organism>
<dbReference type="AlphaFoldDB" id="A0A1H3PD28"/>
<sequence>MNNGTSEVDDELVKRVKFFHNATLSWLQTTDTTIACGRWNDGAIAELMPQGQGYLLPARYEDRFAGVRELRLNNAPHHLHIDFGRVSHILYTVTPSICLGFKPSFEARLMMKDPQGRQSNQWTVSFMLNKPYVQEKLSSGKVHKYFELARQQAMQRPDLVKFHIDSSIFTSALGLELLELLRIHTGIAAGGWPAIIRALLPASASPTGRQHPITEPLCVPLLKQALLLRDASLVIYRDRTLIEFKTDKLGGLYHYAEDNYDSWQIGAFDDHHCHLKLDAVERVLFSAERVPCQGNGINYTIWFLTADTSGNPHRSDGYFSIVLNRPYSGNEPRLEVIEPLLSLYREFQHVGWVTAEPRFIDILQSGPPQRQSS</sequence>
<gene>
    <name evidence="1" type="ORF">SAMN05421881_10955</name>
</gene>
<evidence type="ECO:0000313" key="1">
    <source>
        <dbReference type="EMBL" id="SDY98863.1"/>
    </source>
</evidence>
<dbReference type="RefSeq" id="WP_090415792.1">
    <property type="nucleotide sequence ID" value="NZ_FNOY01000095.1"/>
</dbReference>
<dbReference type="EMBL" id="FNOY01000095">
    <property type="protein sequence ID" value="SDY98863.1"/>
    <property type="molecule type" value="Genomic_DNA"/>
</dbReference>
<protein>
    <submittedName>
        <fullName evidence="1">Uncharacterized protein</fullName>
    </submittedName>
</protein>
<reference evidence="1 2" key="1">
    <citation type="submission" date="2016-10" db="EMBL/GenBank/DDBJ databases">
        <authorList>
            <person name="de Groot N.N."/>
        </authorList>
    </citation>
    <scope>NUCLEOTIDE SEQUENCE [LARGE SCALE GENOMIC DNA]</scope>
    <source>
        <strain evidence="1 2">Nm1</strain>
    </source>
</reference>